<protein>
    <recommendedName>
        <fullName evidence="3">Sugar O-methyltransferase</fullName>
    </recommendedName>
</protein>
<dbReference type="InterPro" id="IPR029063">
    <property type="entry name" value="SAM-dependent_MTases_sf"/>
</dbReference>
<organism evidence="1 2">
    <name type="scientific">Candidatus Daviesbacteria bacterium RIFCSPHIGHO2_02_FULL_41_10</name>
    <dbReference type="NCBI Taxonomy" id="1797774"/>
    <lineage>
        <taxon>Bacteria</taxon>
        <taxon>Candidatus Daviesiibacteriota</taxon>
    </lineage>
</organism>
<dbReference type="AlphaFoldDB" id="A0A1F5JY49"/>
<evidence type="ECO:0000313" key="1">
    <source>
        <dbReference type="EMBL" id="OGE33572.1"/>
    </source>
</evidence>
<proteinExistence type="predicted"/>
<dbReference type="Proteomes" id="UP000177258">
    <property type="component" value="Unassembled WGS sequence"/>
</dbReference>
<comment type="caution">
    <text evidence="1">The sequence shown here is derived from an EMBL/GenBank/DDBJ whole genome shotgun (WGS) entry which is preliminary data.</text>
</comment>
<dbReference type="SUPFAM" id="SSF53335">
    <property type="entry name" value="S-adenosyl-L-methionine-dependent methyltransferases"/>
    <property type="match status" value="1"/>
</dbReference>
<evidence type="ECO:0000313" key="2">
    <source>
        <dbReference type="Proteomes" id="UP000177258"/>
    </source>
</evidence>
<gene>
    <name evidence="1" type="ORF">A3D83_01210</name>
</gene>
<accession>A0A1F5JY49</accession>
<sequence length="345" mass="41291">MNNQDNKILASMIEELQNSGSIYQPSFFWKDLNDLHIKYLSEHGLYDFKSSVNSKYFQWGTLGIIVHQLIPMISGVIKGRFAPLFRSGIKYESQTKKNGPGVFNYYKQLLYKVYTASLYEFIRVEDKNRLLDKIEEPLFGNPILVSYKNKLLTQDLCNSVYEYYSITKRIRLRENVNIAEIGAGYGRLGYVLLKVLPGSSYCIIDIPPALFISQNYLSKVFPKEKIFKFRPFKSFKEIKKEFEESSIKFLMPHQIRLLPRKYFDLFINISSLHEMTRKQIKYYFSEINRLSKGYFYTKQWRKSRTSDNQFIREDEYPIPKNWRIMHRRRRHPIQNMFFDSLYKIR</sequence>
<dbReference type="Gene3D" id="3.40.50.150">
    <property type="entry name" value="Vaccinia Virus protein VP39"/>
    <property type="match status" value="1"/>
</dbReference>
<name>A0A1F5JY49_9BACT</name>
<evidence type="ECO:0008006" key="3">
    <source>
        <dbReference type="Google" id="ProtNLM"/>
    </source>
</evidence>
<reference evidence="1 2" key="1">
    <citation type="journal article" date="2016" name="Nat. Commun.">
        <title>Thousands of microbial genomes shed light on interconnected biogeochemical processes in an aquifer system.</title>
        <authorList>
            <person name="Anantharaman K."/>
            <person name="Brown C.T."/>
            <person name="Hug L.A."/>
            <person name="Sharon I."/>
            <person name="Castelle C.J."/>
            <person name="Probst A.J."/>
            <person name="Thomas B.C."/>
            <person name="Singh A."/>
            <person name="Wilkins M.J."/>
            <person name="Karaoz U."/>
            <person name="Brodie E.L."/>
            <person name="Williams K.H."/>
            <person name="Hubbard S.S."/>
            <person name="Banfield J.F."/>
        </authorList>
    </citation>
    <scope>NUCLEOTIDE SEQUENCE [LARGE SCALE GENOMIC DNA]</scope>
</reference>
<dbReference type="EMBL" id="MFDB01000008">
    <property type="protein sequence ID" value="OGE33572.1"/>
    <property type="molecule type" value="Genomic_DNA"/>
</dbReference>
<dbReference type="NCBIfam" id="TIGR04371">
    <property type="entry name" value="methyltran_NanM"/>
    <property type="match status" value="1"/>
</dbReference>
<dbReference type="InterPro" id="IPR030807">
    <property type="entry name" value="Methyltran_NanM"/>
</dbReference>